<evidence type="ECO:0000256" key="8">
    <source>
        <dbReference type="ARBA" id="ARBA00029346"/>
    </source>
</evidence>
<dbReference type="AlphaFoldDB" id="A0A2A8D7S1"/>
<comment type="subcellular location">
    <subcellularLocation>
        <location evidence="9">Cytoplasm</location>
    </subcellularLocation>
</comment>
<feature type="binding site" evidence="9">
    <location>
        <position position="101"/>
    </location>
    <ligand>
        <name>ATP</name>
        <dbReference type="ChEBI" id="CHEBI:30616"/>
    </ligand>
</feature>
<dbReference type="PANTHER" id="PTHR21342">
    <property type="entry name" value="PHOSPHOPANTETHEINE ADENYLYLTRANSFERASE"/>
    <property type="match status" value="1"/>
</dbReference>
<dbReference type="GO" id="GO:0005737">
    <property type="term" value="C:cytoplasm"/>
    <property type="evidence" value="ECO:0007669"/>
    <property type="project" value="UniProtKB-SubCell"/>
</dbReference>
<dbReference type="InterPro" id="IPR001980">
    <property type="entry name" value="PPAT"/>
</dbReference>
<evidence type="ECO:0000256" key="3">
    <source>
        <dbReference type="ARBA" id="ARBA00022695"/>
    </source>
</evidence>
<dbReference type="NCBIfam" id="TIGR01510">
    <property type="entry name" value="coaD_prev_kdtB"/>
    <property type="match status" value="1"/>
</dbReference>
<reference evidence="11" key="1">
    <citation type="submission" date="2017-10" db="EMBL/GenBank/DDBJ databases">
        <title>Kefir isolates.</title>
        <authorList>
            <person name="Kim Y."/>
            <person name="Blasche S."/>
        </authorList>
    </citation>
    <scope>NUCLEOTIDE SEQUENCE [LARGE SCALE GENOMIC DNA]</scope>
    <source>
        <strain evidence="11">OG2-2</strain>
    </source>
</reference>
<protein>
    <recommendedName>
        <fullName evidence="9">Phosphopantetheine adenylyltransferase</fullName>
        <ecNumber evidence="9">2.7.7.3</ecNumber>
    </recommendedName>
    <alternativeName>
        <fullName evidence="9">Dephospho-CoA pyrophosphorylase</fullName>
    </alternativeName>
    <alternativeName>
        <fullName evidence="9">Pantetheine-phosphate adenylyltransferase</fullName>
        <shortName evidence="9">PPAT</shortName>
    </alternativeName>
</protein>
<evidence type="ECO:0000256" key="2">
    <source>
        <dbReference type="ARBA" id="ARBA00022679"/>
    </source>
</evidence>
<keyword evidence="4 9" id="KW-0547">Nucleotide-binding</keyword>
<keyword evidence="3 9" id="KW-0548">Nucleotidyltransferase</keyword>
<keyword evidence="5 9" id="KW-0067">ATP-binding</keyword>
<organism evidence="11 12">
    <name type="scientific">Rothia dentocariosa</name>
    <dbReference type="NCBI Taxonomy" id="2047"/>
    <lineage>
        <taxon>Bacteria</taxon>
        <taxon>Bacillati</taxon>
        <taxon>Actinomycetota</taxon>
        <taxon>Actinomycetes</taxon>
        <taxon>Micrococcales</taxon>
        <taxon>Micrococcaceae</taxon>
        <taxon>Rothia</taxon>
    </lineage>
</organism>
<dbReference type="GO" id="GO:0004595">
    <property type="term" value="F:pantetheine-phosphate adenylyltransferase activity"/>
    <property type="evidence" value="ECO:0007669"/>
    <property type="project" value="UniProtKB-UniRule"/>
</dbReference>
<feature type="binding site" evidence="9">
    <location>
        <position position="90"/>
    </location>
    <ligand>
        <name>substrate</name>
    </ligand>
</feature>
<dbReference type="GO" id="GO:0015937">
    <property type="term" value="P:coenzyme A biosynthetic process"/>
    <property type="evidence" value="ECO:0007669"/>
    <property type="project" value="UniProtKB-UniRule"/>
</dbReference>
<evidence type="ECO:0000256" key="5">
    <source>
        <dbReference type="ARBA" id="ARBA00022840"/>
    </source>
</evidence>
<gene>
    <name evidence="9" type="primary">coaD</name>
    <name evidence="11" type="ORF">CRM92_02590</name>
</gene>
<evidence type="ECO:0000313" key="12">
    <source>
        <dbReference type="Proteomes" id="UP000219947"/>
    </source>
</evidence>
<feature type="binding site" evidence="9">
    <location>
        <position position="40"/>
    </location>
    <ligand>
        <name>substrate</name>
    </ligand>
</feature>
<sequence>MLAICPGSFDPIHHGHLEIIARASALFDDVIVGVAHNSSKKYLFSLQERVNLVERSLAERGITTVKVEVIPPGVLLAQWAQEHGAQVLVKGLRSGADYEYEAPMASMNRHLANLETVFLAGEDRFGGVSSTIIREVASLGGDVSVYVPRVVSDALVAKHSQVSTDNTIA</sequence>
<dbReference type="CDD" id="cd02163">
    <property type="entry name" value="PPAT"/>
    <property type="match status" value="1"/>
</dbReference>
<comment type="caution">
    <text evidence="11">The sequence shown here is derived from an EMBL/GenBank/DDBJ whole genome shotgun (WGS) entry which is preliminary data.</text>
</comment>
<evidence type="ECO:0000256" key="6">
    <source>
        <dbReference type="ARBA" id="ARBA00022842"/>
    </source>
</evidence>
<dbReference type="PANTHER" id="PTHR21342:SF1">
    <property type="entry name" value="PHOSPHOPANTETHEINE ADENYLYLTRANSFERASE"/>
    <property type="match status" value="1"/>
</dbReference>
<feature type="domain" description="Cytidyltransferase-like" evidence="10">
    <location>
        <begin position="4"/>
        <end position="135"/>
    </location>
</feature>
<keyword evidence="1 9" id="KW-0963">Cytoplasm</keyword>
<keyword evidence="7 9" id="KW-0173">Coenzyme A biosynthesis</keyword>
<comment type="similarity">
    <text evidence="9">Belongs to the bacterial CoaD family.</text>
</comment>
<comment type="cofactor">
    <cofactor evidence="9">
        <name>Mg(2+)</name>
        <dbReference type="ChEBI" id="CHEBI:18420"/>
    </cofactor>
</comment>
<evidence type="ECO:0000256" key="4">
    <source>
        <dbReference type="ARBA" id="ARBA00022741"/>
    </source>
</evidence>
<dbReference type="EC" id="2.7.7.3" evidence="9"/>
<dbReference type="PRINTS" id="PR01020">
    <property type="entry name" value="LPSBIOSNTHSS"/>
</dbReference>
<dbReference type="UniPathway" id="UPA00241">
    <property type="reaction ID" value="UER00355"/>
</dbReference>
<feature type="binding site" evidence="9">
    <location>
        <begin position="91"/>
        <end position="93"/>
    </location>
    <ligand>
        <name>ATP</name>
        <dbReference type="ChEBI" id="CHEBI:30616"/>
    </ligand>
</feature>
<name>A0A2A8D7S1_9MICC</name>
<dbReference type="InterPro" id="IPR014729">
    <property type="entry name" value="Rossmann-like_a/b/a_fold"/>
</dbReference>
<feature type="site" description="Transition state stabilizer" evidence="9">
    <location>
        <position position="16"/>
    </location>
</feature>
<comment type="subunit">
    <text evidence="9">Homohexamer.</text>
</comment>
<feature type="binding site" evidence="9">
    <location>
        <position position="16"/>
    </location>
    <ligand>
        <name>ATP</name>
        <dbReference type="ChEBI" id="CHEBI:30616"/>
    </ligand>
</feature>
<feature type="binding site" evidence="9">
    <location>
        <position position="76"/>
    </location>
    <ligand>
        <name>substrate</name>
    </ligand>
</feature>
<feature type="binding site" evidence="9">
    <location>
        <begin position="8"/>
        <end position="9"/>
    </location>
    <ligand>
        <name>ATP</name>
        <dbReference type="ChEBI" id="CHEBI:30616"/>
    </ligand>
</feature>
<evidence type="ECO:0000313" key="11">
    <source>
        <dbReference type="EMBL" id="PEN16940.1"/>
    </source>
</evidence>
<evidence type="ECO:0000259" key="10">
    <source>
        <dbReference type="Pfam" id="PF01467"/>
    </source>
</evidence>
<keyword evidence="2 9" id="KW-0808">Transferase</keyword>
<dbReference type="RefSeq" id="WP_098042300.1">
    <property type="nucleotide sequence ID" value="NZ_CAURLQ010000004.1"/>
</dbReference>
<dbReference type="Pfam" id="PF01467">
    <property type="entry name" value="CTP_transf_like"/>
    <property type="match status" value="1"/>
</dbReference>
<evidence type="ECO:0000256" key="9">
    <source>
        <dbReference type="HAMAP-Rule" id="MF_00151"/>
    </source>
</evidence>
<accession>A0A2A8D7S1</accession>
<dbReference type="NCBIfam" id="TIGR00125">
    <property type="entry name" value="cyt_tran_rel"/>
    <property type="match status" value="1"/>
</dbReference>
<feature type="binding site" evidence="9">
    <location>
        <position position="8"/>
    </location>
    <ligand>
        <name>substrate</name>
    </ligand>
</feature>
<keyword evidence="6 9" id="KW-0460">Magnesium</keyword>
<comment type="pathway">
    <text evidence="9">Cofactor biosynthesis; coenzyme A biosynthesis; CoA from (R)-pantothenate: step 4/5.</text>
</comment>
<evidence type="ECO:0000256" key="7">
    <source>
        <dbReference type="ARBA" id="ARBA00022993"/>
    </source>
</evidence>
<keyword evidence="12" id="KW-1185">Reference proteome</keyword>
<proteinExistence type="inferred from homology"/>
<dbReference type="EMBL" id="PDEV01000001">
    <property type="protein sequence ID" value="PEN16940.1"/>
    <property type="molecule type" value="Genomic_DNA"/>
</dbReference>
<comment type="catalytic activity">
    <reaction evidence="8 9">
        <text>(R)-4'-phosphopantetheine + ATP + H(+) = 3'-dephospho-CoA + diphosphate</text>
        <dbReference type="Rhea" id="RHEA:19801"/>
        <dbReference type="ChEBI" id="CHEBI:15378"/>
        <dbReference type="ChEBI" id="CHEBI:30616"/>
        <dbReference type="ChEBI" id="CHEBI:33019"/>
        <dbReference type="ChEBI" id="CHEBI:57328"/>
        <dbReference type="ChEBI" id="CHEBI:61723"/>
        <dbReference type="EC" id="2.7.7.3"/>
    </reaction>
</comment>
<evidence type="ECO:0000256" key="1">
    <source>
        <dbReference type="ARBA" id="ARBA00022490"/>
    </source>
</evidence>
<dbReference type="SUPFAM" id="SSF52374">
    <property type="entry name" value="Nucleotidylyl transferase"/>
    <property type="match status" value="1"/>
</dbReference>
<dbReference type="GO" id="GO:0005524">
    <property type="term" value="F:ATP binding"/>
    <property type="evidence" value="ECO:0007669"/>
    <property type="project" value="UniProtKB-KW"/>
</dbReference>
<dbReference type="Proteomes" id="UP000219947">
    <property type="component" value="Unassembled WGS sequence"/>
</dbReference>
<feature type="binding site" evidence="9">
    <location>
        <begin position="125"/>
        <end position="131"/>
    </location>
    <ligand>
        <name>ATP</name>
        <dbReference type="ChEBI" id="CHEBI:30616"/>
    </ligand>
</feature>
<dbReference type="InterPro" id="IPR004821">
    <property type="entry name" value="Cyt_trans-like"/>
</dbReference>
<dbReference type="Gene3D" id="3.40.50.620">
    <property type="entry name" value="HUPs"/>
    <property type="match status" value="1"/>
</dbReference>
<dbReference type="HAMAP" id="MF_00151">
    <property type="entry name" value="PPAT_bact"/>
    <property type="match status" value="1"/>
</dbReference>
<comment type="function">
    <text evidence="9">Reversibly transfers an adenylyl group from ATP to 4'-phosphopantetheine, yielding dephospho-CoA (dPCoA) and pyrophosphate.</text>
</comment>